<keyword evidence="2" id="KW-0472">Membrane</keyword>
<gene>
    <name evidence="3" type="ORF">Daura_33320</name>
</gene>
<dbReference type="RefSeq" id="WP_033359121.1">
    <property type="nucleotide sequence ID" value="NZ_CP073767.1"/>
</dbReference>
<keyword evidence="2" id="KW-1133">Transmembrane helix</keyword>
<dbReference type="EMBL" id="CP073767">
    <property type="protein sequence ID" value="UWZ51603.1"/>
    <property type="molecule type" value="Genomic_DNA"/>
</dbReference>
<reference evidence="3" key="1">
    <citation type="submission" date="2021-04" db="EMBL/GenBank/DDBJ databases">
        <title>Dactylosporangium aurantiacum NRRL B-8018 full assembly.</title>
        <authorList>
            <person name="Hartkoorn R.C."/>
            <person name="Beaudoing E."/>
            <person name="Hot D."/>
        </authorList>
    </citation>
    <scope>NUCLEOTIDE SEQUENCE</scope>
    <source>
        <strain evidence="3">NRRL B-8018</strain>
    </source>
</reference>
<name>A0A9Q9IC06_9ACTN</name>
<accession>A0A9Q9IC06</accession>
<keyword evidence="2" id="KW-0812">Transmembrane</keyword>
<keyword evidence="1" id="KW-0175">Coiled coil</keyword>
<keyword evidence="4" id="KW-1185">Reference proteome</keyword>
<sequence>MYLSAEEITWPELTAFLGLLVAVLFLIGITVASWLEYRKLKVSGQQQEDLRQLVRRYEQLAENSMDAQQRIATDVADLRTRTAAIETILRTVE</sequence>
<feature type="transmembrane region" description="Helical" evidence="2">
    <location>
        <begin position="15"/>
        <end position="35"/>
    </location>
</feature>
<evidence type="ECO:0000256" key="2">
    <source>
        <dbReference type="SAM" id="Phobius"/>
    </source>
</evidence>
<dbReference type="AlphaFoldDB" id="A0A9Q9IC06"/>
<feature type="coiled-coil region" evidence="1">
    <location>
        <begin position="43"/>
        <end position="70"/>
    </location>
</feature>
<organism evidence="3 4">
    <name type="scientific">Dactylosporangium aurantiacum</name>
    <dbReference type="NCBI Taxonomy" id="35754"/>
    <lineage>
        <taxon>Bacteria</taxon>
        <taxon>Bacillati</taxon>
        <taxon>Actinomycetota</taxon>
        <taxon>Actinomycetes</taxon>
        <taxon>Micromonosporales</taxon>
        <taxon>Micromonosporaceae</taxon>
        <taxon>Dactylosporangium</taxon>
    </lineage>
</organism>
<evidence type="ECO:0000313" key="3">
    <source>
        <dbReference type="EMBL" id="UWZ51603.1"/>
    </source>
</evidence>
<dbReference type="KEGG" id="daur:Daura_33320"/>
<proteinExistence type="predicted"/>
<evidence type="ECO:0000313" key="4">
    <source>
        <dbReference type="Proteomes" id="UP001058003"/>
    </source>
</evidence>
<evidence type="ECO:0000256" key="1">
    <source>
        <dbReference type="SAM" id="Coils"/>
    </source>
</evidence>
<dbReference type="OrthoDB" id="3696118at2"/>
<dbReference type="Proteomes" id="UP001058003">
    <property type="component" value="Chromosome"/>
</dbReference>
<protein>
    <submittedName>
        <fullName evidence="3">Uncharacterized protein</fullName>
    </submittedName>
</protein>